<accession>A0A2H3DXT4</accession>
<reference evidence="3" key="1">
    <citation type="journal article" date="2017" name="Nat. Ecol. Evol.">
        <title>Genome expansion and lineage-specific genetic innovations in the forest pathogenic fungi Armillaria.</title>
        <authorList>
            <person name="Sipos G."/>
            <person name="Prasanna A.N."/>
            <person name="Walter M.C."/>
            <person name="O'Connor E."/>
            <person name="Balint B."/>
            <person name="Krizsan K."/>
            <person name="Kiss B."/>
            <person name="Hess J."/>
            <person name="Varga T."/>
            <person name="Slot J."/>
            <person name="Riley R."/>
            <person name="Boka B."/>
            <person name="Rigling D."/>
            <person name="Barry K."/>
            <person name="Lee J."/>
            <person name="Mihaltcheva S."/>
            <person name="LaButti K."/>
            <person name="Lipzen A."/>
            <person name="Waldron R."/>
            <person name="Moloney N.M."/>
            <person name="Sperisen C."/>
            <person name="Kredics L."/>
            <person name="Vagvoelgyi C."/>
            <person name="Patrignani A."/>
            <person name="Fitzpatrick D."/>
            <person name="Nagy I."/>
            <person name="Doyle S."/>
            <person name="Anderson J.B."/>
            <person name="Grigoriev I.V."/>
            <person name="Gueldener U."/>
            <person name="Muensterkoetter M."/>
            <person name="Nagy L.G."/>
        </authorList>
    </citation>
    <scope>NUCLEOTIDE SEQUENCE [LARGE SCALE GENOMIC DNA]</scope>
    <source>
        <strain evidence="3">Ar21-2</strain>
    </source>
</reference>
<sequence>MSTTRQMAKLTGTKRESDEPLASPARASKRSKTGTVIASMVAAKALDSPGSVIPPTGKEDANDSEETTSNDESPDASMETHGPPDTVSLAIESVIESSSSGKENVPPSIQPGKLTHHHLASKPSKVVPFGLKAVLEGNEDKVRRILNIAMHMEGYNMQNLFSLEPRWYKNMPVSHKSESQKVVNSNNNSDTSFFLVGMVTKSRLMVTGAGKEINVKPLARLWPHCHAALSQLLKLNDLVVPAYKEGIQFATFPKPTEGHRELKTKTVPMDGWISWDGDVPTFQGLDPFRLMDYMKLEPYFDDLTNGDFVLVVFTVGGYRTANGLNKATLNIQLCILLAKRKDGDCTIPHNPFPDNLAEEISLRVDDTMPMEVPDGDLIDWADSDVEIPSGPQF</sequence>
<feature type="region of interest" description="Disordered" evidence="1">
    <location>
        <begin position="1"/>
        <end position="118"/>
    </location>
</feature>
<dbReference type="InParanoid" id="A0A2H3DXT4"/>
<evidence type="ECO:0000313" key="3">
    <source>
        <dbReference type="Proteomes" id="UP000217790"/>
    </source>
</evidence>
<feature type="compositionally biased region" description="Acidic residues" evidence="1">
    <location>
        <begin position="62"/>
        <end position="74"/>
    </location>
</feature>
<dbReference type="Proteomes" id="UP000217790">
    <property type="component" value="Unassembled WGS sequence"/>
</dbReference>
<evidence type="ECO:0000256" key="1">
    <source>
        <dbReference type="SAM" id="MobiDB-lite"/>
    </source>
</evidence>
<organism evidence="2 3">
    <name type="scientific">Armillaria gallica</name>
    <name type="common">Bulbous honey fungus</name>
    <name type="synonym">Armillaria bulbosa</name>
    <dbReference type="NCBI Taxonomy" id="47427"/>
    <lineage>
        <taxon>Eukaryota</taxon>
        <taxon>Fungi</taxon>
        <taxon>Dikarya</taxon>
        <taxon>Basidiomycota</taxon>
        <taxon>Agaricomycotina</taxon>
        <taxon>Agaricomycetes</taxon>
        <taxon>Agaricomycetidae</taxon>
        <taxon>Agaricales</taxon>
        <taxon>Marasmiineae</taxon>
        <taxon>Physalacriaceae</taxon>
        <taxon>Armillaria</taxon>
    </lineage>
</organism>
<dbReference type="AlphaFoldDB" id="A0A2H3DXT4"/>
<evidence type="ECO:0000313" key="2">
    <source>
        <dbReference type="EMBL" id="PBK96252.1"/>
    </source>
</evidence>
<dbReference type="EMBL" id="KZ293651">
    <property type="protein sequence ID" value="PBK96252.1"/>
    <property type="molecule type" value="Genomic_DNA"/>
</dbReference>
<gene>
    <name evidence="2" type="ORF">ARMGADRAFT_1077747</name>
</gene>
<name>A0A2H3DXT4_ARMGA</name>
<keyword evidence="3" id="KW-1185">Reference proteome</keyword>
<protein>
    <submittedName>
        <fullName evidence="2">Uncharacterized protein</fullName>
    </submittedName>
</protein>
<proteinExistence type="predicted"/>
<dbReference type="OMA" id="CAWDIEV"/>